<dbReference type="PANTHER" id="PTHR42648">
    <property type="entry name" value="TRANSPOSASE, PUTATIVE-RELATED"/>
    <property type="match status" value="1"/>
</dbReference>
<protein>
    <recommendedName>
        <fullName evidence="4">Integrase catalytic domain-containing protein</fullName>
    </recommendedName>
</protein>
<keyword evidence="3" id="KW-0472">Membrane</keyword>
<keyword evidence="3" id="KW-0812">Transmembrane</keyword>
<dbReference type="InterPro" id="IPR036397">
    <property type="entry name" value="RNaseH_sf"/>
</dbReference>
<dbReference type="GO" id="GO:0003676">
    <property type="term" value="F:nucleic acid binding"/>
    <property type="evidence" value="ECO:0007669"/>
    <property type="project" value="InterPro"/>
</dbReference>
<reference evidence="5" key="1">
    <citation type="journal article" date="2007" name="PLoS ONE">
        <title>The first genome sequence of an elite grapevine cultivar (Pinot noir Vitis vinifera L.): coping with a highly heterozygous genome.</title>
        <authorList>
            <person name="Velasco R."/>
            <person name="Zharkikh A."/>
            <person name="Troggio M."/>
            <person name="Cartwright D.A."/>
            <person name="Cestaro A."/>
            <person name="Pruss D."/>
            <person name="Pindo M."/>
            <person name="FitzGerald L.M."/>
            <person name="Vezzulli S."/>
            <person name="Reid J."/>
            <person name="Malacarne G."/>
            <person name="Iliev D."/>
            <person name="Coppola G."/>
            <person name="Wardell B."/>
            <person name="Micheletti D."/>
            <person name="Macalma T."/>
            <person name="Facci M."/>
            <person name="Mitchell J.T."/>
            <person name="Perazzolli M."/>
            <person name="Eldredge G."/>
            <person name="Gatto P."/>
            <person name="Oyzerski R."/>
            <person name="Moretto M."/>
            <person name="Gutin N."/>
            <person name="Stefanini M."/>
            <person name="Chen Y."/>
            <person name="Segala C."/>
            <person name="Davenport C."/>
            <person name="Dematte L."/>
            <person name="Mraz A."/>
            <person name="Battilana J."/>
            <person name="Stormo K."/>
            <person name="Costa F."/>
            <person name="Tao Q."/>
            <person name="Si-Ammour A."/>
            <person name="Harkins T."/>
            <person name="Lackey A."/>
            <person name="Perbost C."/>
            <person name="Taillon B."/>
            <person name="Stella A."/>
            <person name="Solovyev V."/>
            <person name="Fawcett J.A."/>
            <person name="Sterck L."/>
            <person name="Vandepoele K."/>
            <person name="Grando S.M."/>
            <person name="Toppo S."/>
            <person name="Moser C."/>
            <person name="Lanchbury J."/>
            <person name="Bogden R."/>
            <person name="Skolnick M."/>
            <person name="Sgaramella V."/>
            <person name="Bhatnagar S.K."/>
            <person name="Fontana P."/>
            <person name="Gutin A."/>
            <person name="Van de Peer Y."/>
            <person name="Salamini F."/>
            <person name="Viola R."/>
        </authorList>
    </citation>
    <scope>NUCLEOTIDE SEQUENCE</scope>
</reference>
<dbReference type="SUPFAM" id="SSF56672">
    <property type="entry name" value="DNA/RNA polymerases"/>
    <property type="match status" value="1"/>
</dbReference>
<dbReference type="GO" id="GO:0015074">
    <property type="term" value="P:DNA integration"/>
    <property type="evidence" value="ECO:0007669"/>
    <property type="project" value="InterPro"/>
</dbReference>
<feature type="domain" description="Integrase catalytic" evidence="4">
    <location>
        <begin position="333"/>
        <end position="427"/>
    </location>
</feature>
<dbReference type="InterPro" id="IPR013103">
    <property type="entry name" value="RVT_2"/>
</dbReference>
<evidence type="ECO:0000313" key="5">
    <source>
        <dbReference type="EMBL" id="CAN75270.1"/>
    </source>
</evidence>
<proteinExistence type="predicted"/>
<dbReference type="InterPro" id="IPR039537">
    <property type="entry name" value="Retrotran_Ty1/copia-like"/>
</dbReference>
<keyword evidence="2" id="KW-0378">Hydrolase</keyword>
<dbReference type="CDD" id="cd09272">
    <property type="entry name" value="RNase_HI_RT_Ty1"/>
    <property type="match status" value="1"/>
</dbReference>
<accession>A5C3T0</accession>
<dbReference type="InterPro" id="IPR001584">
    <property type="entry name" value="Integrase_cat-core"/>
</dbReference>
<dbReference type="InterPro" id="IPR025724">
    <property type="entry name" value="GAG-pre-integrase_dom"/>
</dbReference>
<evidence type="ECO:0000259" key="4">
    <source>
        <dbReference type="PROSITE" id="PS50994"/>
    </source>
</evidence>
<organism evidence="5">
    <name type="scientific">Vitis vinifera</name>
    <name type="common">Grape</name>
    <dbReference type="NCBI Taxonomy" id="29760"/>
    <lineage>
        <taxon>Eukaryota</taxon>
        <taxon>Viridiplantae</taxon>
        <taxon>Streptophyta</taxon>
        <taxon>Embryophyta</taxon>
        <taxon>Tracheophyta</taxon>
        <taxon>Spermatophyta</taxon>
        <taxon>Magnoliopsida</taxon>
        <taxon>eudicotyledons</taxon>
        <taxon>Gunneridae</taxon>
        <taxon>Pentapetalae</taxon>
        <taxon>rosids</taxon>
        <taxon>Vitales</taxon>
        <taxon>Vitaceae</taxon>
        <taxon>Viteae</taxon>
        <taxon>Vitis</taxon>
    </lineage>
</organism>
<dbReference type="Pfam" id="PF13976">
    <property type="entry name" value="gag_pre-integrs"/>
    <property type="match status" value="1"/>
</dbReference>
<dbReference type="GO" id="GO:0046872">
    <property type="term" value="F:metal ion binding"/>
    <property type="evidence" value="ECO:0007669"/>
    <property type="project" value="UniProtKB-KW"/>
</dbReference>
<dbReference type="InterPro" id="IPR012337">
    <property type="entry name" value="RNaseH-like_sf"/>
</dbReference>
<dbReference type="Gene3D" id="3.30.420.10">
    <property type="entry name" value="Ribonuclease H-like superfamily/Ribonuclease H"/>
    <property type="match status" value="1"/>
</dbReference>
<feature type="transmembrane region" description="Helical" evidence="3">
    <location>
        <begin position="565"/>
        <end position="583"/>
    </location>
</feature>
<dbReference type="Pfam" id="PF07727">
    <property type="entry name" value="RVT_2"/>
    <property type="match status" value="1"/>
</dbReference>
<feature type="transmembrane region" description="Helical" evidence="3">
    <location>
        <begin position="382"/>
        <end position="406"/>
    </location>
</feature>
<dbReference type="EMBL" id="AM481187">
    <property type="protein sequence ID" value="CAN75270.1"/>
    <property type="molecule type" value="Genomic_DNA"/>
</dbReference>
<dbReference type="AlphaFoldDB" id="A5C3T0"/>
<dbReference type="InterPro" id="IPR043502">
    <property type="entry name" value="DNA/RNA_pol_sf"/>
</dbReference>
<evidence type="ECO:0000256" key="3">
    <source>
        <dbReference type="SAM" id="Phobius"/>
    </source>
</evidence>
<dbReference type="SUPFAM" id="SSF53098">
    <property type="entry name" value="Ribonuclease H-like"/>
    <property type="match status" value="1"/>
</dbReference>
<keyword evidence="1" id="KW-0479">Metal-binding</keyword>
<dbReference type="PROSITE" id="PS50994">
    <property type="entry name" value="INTEGRASE"/>
    <property type="match status" value="1"/>
</dbReference>
<sequence length="774" mass="87567">MHPSFPPTILSPSKTPKIFNTSTLQSISPTSTNYLTWSLQIQSLLEGYNLHHFINGTHTPPPPTITITANTYAKPSCGHIKQVKEQLKRCTKGSKSISEYLQAIKTHADELALSGKLVDDEDLIDRALRDIVPLYPGNHKPIMLFLATTLLLLSCWIVENLTTPYQGSDDIMISDGLTLPITHTSSTTIPTSSRTFTLENVKDINTRAILLMGKPKDGVYEWPTTFPSVTPSSLLAFSSIKTTLSEWHSRLGHPSFTIMKNIVYKFSLPLFSPLSSSTHCNACSCNKSYKIPFSSSTLTSSHPLELLFLMYGPFLSLLLMALDENQFKHQIVTLYSDNGGEYQALDNFLSNNGISHLTTPPHTLEHNGLSEQRYRHIVEIGLSLLTHASMPLTFWTYAFAIVVYLINRMPTPTLHLSSTFDKLFENFVGCKWVFRIKWLPDGSIDKYKAKLVAKGFHQRPGMDYHDTFSPVVKLTTIRLVLSLTISKGWQLRQLDVNNVFLQGHFFEDFYMTQPPGFVDRDNPTHICKLKKVIYGLKQAPRAWYLELRQFLIESRFTNSHANTSLFILYSSDIIIYLLFYHYIDLLAQRFSIKDLGALSYFLGIEVLTTPSGVLLTQRCYISDLLARTKMFGAKPIATPLVIDGNLTLHSGTALTNCIEYRTFRLSIDRLSSSKINWICSLLTELGVTLPTPPVIYCDNVGATYLYSNPIFHSHMKHMEIDYHFIQDQVQSGINLPMLLLNRFQELRPSCSTGYPILPDISIHLYSLYKLISIS</sequence>
<dbReference type="GO" id="GO:0016787">
    <property type="term" value="F:hydrolase activity"/>
    <property type="evidence" value="ECO:0007669"/>
    <property type="project" value="UniProtKB-KW"/>
</dbReference>
<evidence type="ECO:0000256" key="1">
    <source>
        <dbReference type="ARBA" id="ARBA00022723"/>
    </source>
</evidence>
<keyword evidence="3" id="KW-1133">Transmembrane helix</keyword>
<dbReference type="PANTHER" id="PTHR42648:SF26">
    <property type="entry name" value="INTEGRASE CATALYTIC DOMAIN-CONTAINING PROTEIN"/>
    <property type="match status" value="1"/>
</dbReference>
<gene>
    <name evidence="5" type="ORF">VITISV_022685</name>
</gene>
<name>A5C3T0_VITVI</name>
<evidence type="ECO:0000256" key="2">
    <source>
        <dbReference type="ARBA" id="ARBA00022801"/>
    </source>
</evidence>